<dbReference type="Pfam" id="PF09604">
    <property type="entry name" value="Potass_KdpF"/>
    <property type="match status" value="1"/>
</dbReference>
<organism evidence="1 2">
    <name type="scientific">Rhodoblastus acidophilus</name>
    <name type="common">Rhodopseudomonas acidophila</name>
    <dbReference type="NCBI Taxonomy" id="1074"/>
    <lineage>
        <taxon>Bacteria</taxon>
        <taxon>Pseudomonadati</taxon>
        <taxon>Pseudomonadota</taxon>
        <taxon>Alphaproteobacteria</taxon>
        <taxon>Hyphomicrobiales</taxon>
        <taxon>Rhodoblastaceae</taxon>
        <taxon>Rhodoblastus</taxon>
    </lineage>
</organism>
<dbReference type="RefSeq" id="WP_155444513.1">
    <property type="nucleotide sequence ID" value="NZ_JAOQNR010000001.1"/>
</dbReference>
<evidence type="ECO:0000313" key="2">
    <source>
        <dbReference type="Proteomes" id="UP000439113"/>
    </source>
</evidence>
<comment type="caution">
    <text evidence="1">The sequence shown here is derived from an EMBL/GenBank/DDBJ whole genome shotgun (WGS) entry which is preliminary data.</text>
</comment>
<name>A0A6N8DHG1_RHOAC</name>
<dbReference type="NCBIfam" id="TIGR02115">
    <property type="entry name" value="potass_kdpF"/>
    <property type="match status" value="1"/>
</dbReference>
<dbReference type="GO" id="GO:0005886">
    <property type="term" value="C:plasma membrane"/>
    <property type="evidence" value="ECO:0007669"/>
    <property type="project" value="InterPro"/>
</dbReference>
<accession>A0A6N8DHG1</accession>
<gene>
    <name evidence="1" type="primary">kdpF</name>
    <name evidence="1" type="ORF">GJ654_01830</name>
</gene>
<protein>
    <submittedName>
        <fullName evidence="1">K(+)-transporting ATPase subunit F</fullName>
    </submittedName>
</protein>
<reference evidence="1 2" key="1">
    <citation type="submission" date="2019-11" db="EMBL/GenBank/DDBJ databases">
        <title>Whole-genome sequence of a Rhodoblastus acidophilus DSM 142.</title>
        <authorList>
            <person name="Kyndt J.A."/>
            <person name="Meyer T.E."/>
        </authorList>
    </citation>
    <scope>NUCLEOTIDE SEQUENCE [LARGE SCALE GENOMIC DNA]</scope>
    <source>
        <strain evidence="1 2">DSM 142</strain>
    </source>
</reference>
<dbReference type="GO" id="GO:0008556">
    <property type="term" value="F:P-type potassium transmembrane transporter activity"/>
    <property type="evidence" value="ECO:0007669"/>
    <property type="project" value="InterPro"/>
</dbReference>
<dbReference type="AlphaFoldDB" id="A0A6N8DHG1"/>
<dbReference type="Proteomes" id="UP000439113">
    <property type="component" value="Unassembled WGS sequence"/>
</dbReference>
<evidence type="ECO:0000313" key="1">
    <source>
        <dbReference type="EMBL" id="MTV29729.1"/>
    </source>
</evidence>
<dbReference type="EMBL" id="WNKS01000001">
    <property type="protein sequence ID" value="MTV29729.1"/>
    <property type="molecule type" value="Genomic_DNA"/>
</dbReference>
<dbReference type="InterPro" id="IPR011726">
    <property type="entry name" value="KdpF"/>
</dbReference>
<sequence>MFEPLAGLFVALALSAYLVLALLKPERF</sequence>
<proteinExistence type="predicted"/>